<gene>
    <name evidence="2" type="ORF">RIF23_16145</name>
</gene>
<dbReference type="PROSITE" id="PS50943">
    <property type="entry name" value="HTH_CROC1"/>
    <property type="match status" value="1"/>
</dbReference>
<dbReference type="InterPro" id="IPR043917">
    <property type="entry name" value="DUF5753"/>
</dbReference>
<dbReference type="SUPFAM" id="SSF47413">
    <property type="entry name" value="lambda repressor-like DNA-binding domains"/>
    <property type="match status" value="1"/>
</dbReference>
<comment type="caution">
    <text evidence="2">The sequence shown here is derived from an EMBL/GenBank/DDBJ whole genome shotgun (WGS) entry which is preliminary data.</text>
</comment>
<dbReference type="SMART" id="SM00530">
    <property type="entry name" value="HTH_XRE"/>
    <property type="match status" value="1"/>
</dbReference>
<organism evidence="2 3">
    <name type="scientific">Lipingzhangella rawalii</name>
    <dbReference type="NCBI Taxonomy" id="2055835"/>
    <lineage>
        <taxon>Bacteria</taxon>
        <taxon>Bacillati</taxon>
        <taxon>Actinomycetota</taxon>
        <taxon>Actinomycetes</taxon>
        <taxon>Streptosporangiales</taxon>
        <taxon>Nocardiopsidaceae</taxon>
        <taxon>Lipingzhangella</taxon>
    </lineage>
</organism>
<dbReference type="Pfam" id="PF19054">
    <property type="entry name" value="DUF5753"/>
    <property type="match status" value="1"/>
</dbReference>
<sequence length="281" mass="31768">MPEDDLMPTSPTVRRRQLSTELRRLRMAAGYTLEGVAEALETSRGKISHIETGRRKKPAILEINALLDLYGVEAEQQRAAVLELARQSKETGWWTRYDDVFTGAYVELEAEAVRIDTYEPMIVPGLLQTDDYAAEIAKAILKSPSEVDRYVEARKRRQEILTNDDAPVVWAIMEETTLLRLRRWPQLLRGQIARLIDVAGHPETVTLQLIPMDAGLHPGVTGAFAKMQFESAPTVVYAETLTDGLYVERASEVEQYARAFDHLQGFALSARETISRLRELE</sequence>
<dbReference type="RefSeq" id="WP_310913381.1">
    <property type="nucleotide sequence ID" value="NZ_JAVLVT010000008.1"/>
</dbReference>
<dbReference type="Pfam" id="PF13560">
    <property type="entry name" value="HTH_31"/>
    <property type="match status" value="1"/>
</dbReference>
<dbReference type="InterPro" id="IPR001387">
    <property type="entry name" value="Cro/C1-type_HTH"/>
</dbReference>
<dbReference type="InterPro" id="IPR010982">
    <property type="entry name" value="Lambda_DNA-bd_dom_sf"/>
</dbReference>
<dbReference type="Gene3D" id="1.10.260.40">
    <property type="entry name" value="lambda repressor-like DNA-binding domains"/>
    <property type="match status" value="1"/>
</dbReference>
<dbReference type="CDD" id="cd00093">
    <property type="entry name" value="HTH_XRE"/>
    <property type="match status" value="1"/>
</dbReference>
<accession>A0ABU2H939</accession>
<reference evidence="3" key="1">
    <citation type="submission" date="2023-07" db="EMBL/GenBank/DDBJ databases">
        <title>Novel species in the genus Lipingzhangella isolated from Sambhar Salt Lake.</title>
        <authorList>
            <person name="Jiya N."/>
            <person name="Kajale S."/>
            <person name="Sharma A."/>
        </authorList>
    </citation>
    <scope>NUCLEOTIDE SEQUENCE [LARGE SCALE GENOMIC DNA]</scope>
    <source>
        <strain evidence="3">LS1_29</strain>
    </source>
</reference>
<dbReference type="EMBL" id="JAVLVT010000008">
    <property type="protein sequence ID" value="MDS1271825.1"/>
    <property type="molecule type" value="Genomic_DNA"/>
</dbReference>
<evidence type="ECO:0000259" key="1">
    <source>
        <dbReference type="PROSITE" id="PS50943"/>
    </source>
</evidence>
<proteinExistence type="predicted"/>
<keyword evidence="3" id="KW-1185">Reference proteome</keyword>
<protein>
    <submittedName>
        <fullName evidence="2">Helix-turn-helix transcriptional regulator</fullName>
    </submittedName>
</protein>
<evidence type="ECO:0000313" key="2">
    <source>
        <dbReference type="EMBL" id="MDS1271825.1"/>
    </source>
</evidence>
<evidence type="ECO:0000313" key="3">
    <source>
        <dbReference type="Proteomes" id="UP001250214"/>
    </source>
</evidence>
<feature type="domain" description="HTH cro/C1-type" evidence="1">
    <location>
        <begin position="22"/>
        <end position="77"/>
    </location>
</feature>
<dbReference type="Proteomes" id="UP001250214">
    <property type="component" value="Unassembled WGS sequence"/>
</dbReference>
<name>A0ABU2H939_9ACTN</name>